<dbReference type="PIRSF" id="PIRSF014995">
    <property type="entry name" value="UCP014995"/>
    <property type="match status" value="1"/>
</dbReference>
<gene>
    <name evidence="2" type="ORF">AVL57_19120</name>
    <name evidence="3" type="ORF">Q4527_19580</name>
</gene>
<reference evidence="2 4" key="1">
    <citation type="submission" date="2015-12" db="EMBL/GenBank/DDBJ databases">
        <title>Intraspecies pangenome expansion in the marine bacterium Alteromonas.</title>
        <authorList>
            <person name="Lopez-Perez M."/>
            <person name="Rodriguez-Valera F."/>
        </authorList>
    </citation>
    <scope>NUCLEOTIDE SEQUENCE [LARGE SCALE GENOMIC DNA]</scope>
    <source>
        <strain evidence="2 4">LMG 21861</strain>
    </source>
</reference>
<feature type="signal peptide" evidence="1">
    <location>
        <begin position="1"/>
        <end position="25"/>
    </location>
</feature>
<dbReference type="EMBL" id="JAUOQI010000023">
    <property type="protein sequence ID" value="MDO6579607.1"/>
    <property type="molecule type" value="Genomic_DNA"/>
</dbReference>
<evidence type="ECO:0000313" key="5">
    <source>
        <dbReference type="Proteomes" id="UP001170717"/>
    </source>
</evidence>
<evidence type="ECO:0000313" key="3">
    <source>
        <dbReference type="EMBL" id="MDO6579607.1"/>
    </source>
</evidence>
<dbReference type="EMBL" id="CP013926">
    <property type="protein sequence ID" value="AMJ75891.1"/>
    <property type="molecule type" value="Genomic_DNA"/>
</dbReference>
<dbReference type="RefSeq" id="WP_057795672.1">
    <property type="nucleotide sequence ID" value="NZ_CAXIBE010000160.1"/>
</dbReference>
<protein>
    <submittedName>
        <fullName evidence="3">DUF2271 domain-containing protein</fullName>
    </submittedName>
</protein>
<dbReference type="InterPro" id="IPR014469">
    <property type="entry name" value="DUF2271"/>
</dbReference>
<keyword evidence="1" id="KW-0732">Signal</keyword>
<dbReference type="Proteomes" id="UP001170717">
    <property type="component" value="Unassembled WGS sequence"/>
</dbReference>
<sequence length="176" mass="19449">MKVRNRLAIASGALGLMLASSVSMAAQSVTLDIALPQLDVAEYHKPYVAVWIENSKRKSTQVAVWYDVDMREHEGKEWLKDLRQWWRRGGRSLDLPYDGLTSATKGPGAHVIDTQLNSALSKLSDGDYTLRVEASREVGGREVLSIPFSLPISAESLPVTLEGKSEIGRVSLRLED</sequence>
<dbReference type="GeneID" id="83259811"/>
<evidence type="ECO:0000313" key="4">
    <source>
        <dbReference type="Proteomes" id="UP000056750"/>
    </source>
</evidence>
<accession>A0AAW7Z6C0</accession>
<proteinExistence type="predicted"/>
<dbReference type="AlphaFoldDB" id="A0AAW7Z6C0"/>
<name>A0AAW7Z6C0_9ALTE</name>
<dbReference type="Proteomes" id="UP000056750">
    <property type="component" value="Chromosome"/>
</dbReference>
<evidence type="ECO:0000256" key="1">
    <source>
        <dbReference type="SAM" id="SignalP"/>
    </source>
</evidence>
<organism evidence="3 5">
    <name type="scientific">Alteromonas stellipolaris</name>
    <dbReference type="NCBI Taxonomy" id="233316"/>
    <lineage>
        <taxon>Bacteria</taxon>
        <taxon>Pseudomonadati</taxon>
        <taxon>Pseudomonadota</taxon>
        <taxon>Gammaproteobacteria</taxon>
        <taxon>Alteromonadales</taxon>
        <taxon>Alteromonadaceae</taxon>
        <taxon>Alteromonas/Salinimonas group</taxon>
        <taxon>Alteromonas</taxon>
    </lineage>
</organism>
<evidence type="ECO:0000313" key="2">
    <source>
        <dbReference type="EMBL" id="AMJ75891.1"/>
    </source>
</evidence>
<reference evidence="3" key="2">
    <citation type="submission" date="2023-07" db="EMBL/GenBank/DDBJ databases">
        <title>Genome content predicts the carbon catabolic preferences of heterotrophic bacteria.</title>
        <authorList>
            <person name="Gralka M."/>
        </authorList>
    </citation>
    <scope>NUCLEOTIDE SEQUENCE</scope>
    <source>
        <strain evidence="3">F2M12</strain>
    </source>
</reference>
<keyword evidence="4" id="KW-1185">Reference proteome</keyword>
<dbReference type="KEGG" id="asq:AVL57_19120"/>
<feature type="chain" id="PRO_5043622568" evidence="1">
    <location>
        <begin position="26"/>
        <end position="176"/>
    </location>
</feature>
<dbReference type="Pfam" id="PF10029">
    <property type="entry name" value="DUF2271"/>
    <property type="match status" value="1"/>
</dbReference>